<dbReference type="AlphaFoldDB" id="X0VVQ3"/>
<sequence>MVSKAPIQTEPSVIAAPPPEEIMAGRACLDTSRSERLPILMEMVGALSRASKPAEVLRAFAMEFRKLYGPQGYISISTRGLKPGEYKITRLLQDHESHRIGDADPWGEWASLPVHRGGFLGEIIRQAYPQIIQNLHLRDDPVLGEALR</sequence>
<protein>
    <submittedName>
        <fullName evidence="1">Uncharacterized protein</fullName>
    </submittedName>
</protein>
<reference evidence="1" key="1">
    <citation type="journal article" date="2014" name="Front. Microbiol.">
        <title>High frequency of phylogenetically diverse reductive dehalogenase-homologous genes in deep subseafloor sedimentary metagenomes.</title>
        <authorList>
            <person name="Kawai M."/>
            <person name="Futagami T."/>
            <person name="Toyoda A."/>
            <person name="Takaki Y."/>
            <person name="Nishi S."/>
            <person name="Hori S."/>
            <person name="Arai W."/>
            <person name="Tsubouchi T."/>
            <person name="Morono Y."/>
            <person name="Uchiyama I."/>
            <person name="Ito T."/>
            <person name="Fujiyama A."/>
            <person name="Inagaki F."/>
            <person name="Takami H."/>
        </authorList>
    </citation>
    <scope>NUCLEOTIDE SEQUENCE</scope>
    <source>
        <strain evidence="1">Expedition CK06-06</strain>
    </source>
</reference>
<comment type="caution">
    <text evidence="1">The sequence shown here is derived from an EMBL/GenBank/DDBJ whole genome shotgun (WGS) entry which is preliminary data.</text>
</comment>
<accession>X0VVQ3</accession>
<organism evidence="1">
    <name type="scientific">marine sediment metagenome</name>
    <dbReference type="NCBI Taxonomy" id="412755"/>
    <lineage>
        <taxon>unclassified sequences</taxon>
        <taxon>metagenomes</taxon>
        <taxon>ecological metagenomes</taxon>
    </lineage>
</organism>
<feature type="non-terminal residue" evidence="1">
    <location>
        <position position="148"/>
    </location>
</feature>
<evidence type="ECO:0000313" key="1">
    <source>
        <dbReference type="EMBL" id="GAG16508.1"/>
    </source>
</evidence>
<dbReference type="EMBL" id="BARS01031290">
    <property type="protein sequence ID" value="GAG16508.1"/>
    <property type="molecule type" value="Genomic_DNA"/>
</dbReference>
<proteinExistence type="predicted"/>
<name>X0VVQ3_9ZZZZ</name>
<gene>
    <name evidence="1" type="ORF">S01H1_48714</name>
</gene>